<keyword evidence="1" id="KW-0472">Membrane</keyword>
<dbReference type="KEGG" id="buu:WS70_15985"/>
<evidence type="ECO:0000256" key="2">
    <source>
        <dbReference type="SAM" id="SignalP"/>
    </source>
</evidence>
<feature type="transmembrane region" description="Helical" evidence="1">
    <location>
        <begin position="54"/>
        <end position="73"/>
    </location>
</feature>
<dbReference type="RefSeq" id="WP_059596853.1">
    <property type="nucleotide sequence ID" value="NZ_CP013386.1"/>
</dbReference>
<keyword evidence="4" id="KW-1185">Reference proteome</keyword>
<name>A0A1B4FHG4_9BURK</name>
<dbReference type="Proteomes" id="UP000062519">
    <property type="component" value="Chromosome 1"/>
</dbReference>
<protein>
    <submittedName>
        <fullName evidence="3">Uncharacterized protein</fullName>
    </submittedName>
</protein>
<sequence>MLVQFFKAKLGRYAHLASHRIVVAPISPLAHAADASSNGTLPGAGLLVRPVNCAIVGAIAGAVALVALLSASGDHTSLNQAMRVSWWFS</sequence>
<keyword evidence="1" id="KW-0812">Transmembrane</keyword>
<dbReference type="AlphaFoldDB" id="A0A1B4FHG4"/>
<feature type="signal peptide" evidence="2">
    <location>
        <begin position="1"/>
        <end position="32"/>
    </location>
</feature>
<keyword evidence="2" id="KW-0732">Signal</keyword>
<gene>
    <name evidence="3" type="ORF">WS70_15985</name>
</gene>
<keyword evidence="1" id="KW-1133">Transmembrane helix</keyword>
<reference evidence="3 4" key="1">
    <citation type="submission" date="2015-12" db="EMBL/GenBank/DDBJ databases">
        <title>Diversity of Burkholderia near neighbor genomes.</title>
        <authorList>
            <person name="Sahl J."/>
            <person name="Wagner D."/>
            <person name="Keim P."/>
        </authorList>
    </citation>
    <scope>NUCLEOTIDE SEQUENCE [LARGE SCALE GENOMIC DNA]</scope>
    <source>
        <strain evidence="3 4">BDU6</strain>
    </source>
</reference>
<proteinExistence type="predicted"/>
<accession>A0A1B4FHG4</accession>
<dbReference type="EMBL" id="CP013386">
    <property type="protein sequence ID" value="AOJ03143.1"/>
    <property type="molecule type" value="Genomic_DNA"/>
</dbReference>
<evidence type="ECO:0000256" key="1">
    <source>
        <dbReference type="SAM" id="Phobius"/>
    </source>
</evidence>
<evidence type="ECO:0000313" key="4">
    <source>
        <dbReference type="Proteomes" id="UP000062519"/>
    </source>
</evidence>
<evidence type="ECO:0000313" key="3">
    <source>
        <dbReference type="EMBL" id="AOJ03143.1"/>
    </source>
</evidence>
<organism evidence="3 4">
    <name type="scientific">Burkholderia mayonis</name>
    <dbReference type="NCBI Taxonomy" id="1385591"/>
    <lineage>
        <taxon>Bacteria</taxon>
        <taxon>Pseudomonadati</taxon>
        <taxon>Pseudomonadota</taxon>
        <taxon>Betaproteobacteria</taxon>
        <taxon>Burkholderiales</taxon>
        <taxon>Burkholderiaceae</taxon>
        <taxon>Burkholderia</taxon>
        <taxon>pseudomallei group</taxon>
    </lineage>
</organism>
<feature type="chain" id="PRO_5015302800" evidence="2">
    <location>
        <begin position="33"/>
        <end position="89"/>
    </location>
</feature>